<dbReference type="EMBL" id="BNJJ01000001">
    <property type="protein sequence ID" value="GHO82140.1"/>
    <property type="molecule type" value="Genomic_DNA"/>
</dbReference>
<name>A0ABQ3V8P3_9CHLR</name>
<comment type="caution">
    <text evidence="2">The sequence shown here is derived from an EMBL/GenBank/DDBJ whole genome shotgun (WGS) entry which is preliminary data.</text>
</comment>
<evidence type="ECO:0000313" key="2">
    <source>
        <dbReference type="EMBL" id="GHO82140.1"/>
    </source>
</evidence>
<keyword evidence="1" id="KW-0812">Transmembrane</keyword>
<keyword evidence="1" id="KW-0472">Membrane</keyword>
<evidence type="ECO:0000256" key="1">
    <source>
        <dbReference type="SAM" id="Phobius"/>
    </source>
</evidence>
<accession>A0ABQ3V8P3</accession>
<evidence type="ECO:0000313" key="3">
    <source>
        <dbReference type="Proteomes" id="UP000635565"/>
    </source>
</evidence>
<dbReference type="RefSeq" id="WP_201359842.1">
    <property type="nucleotide sequence ID" value="NZ_BNJJ01000001.1"/>
</dbReference>
<organism evidence="2 3">
    <name type="scientific">Dictyobacter formicarum</name>
    <dbReference type="NCBI Taxonomy" id="2778368"/>
    <lineage>
        <taxon>Bacteria</taxon>
        <taxon>Bacillati</taxon>
        <taxon>Chloroflexota</taxon>
        <taxon>Ktedonobacteria</taxon>
        <taxon>Ktedonobacterales</taxon>
        <taxon>Dictyobacteraceae</taxon>
        <taxon>Dictyobacter</taxon>
    </lineage>
</organism>
<reference evidence="2 3" key="1">
    <citation type="journal article" date="2021" name="Int. J. Syst. Evol. Microbiol.">
        <title>Reticulibacter mediterranei gen. nov., sp. nov., within the new family Reticulibacteraceae fam. nov., and Ktedonospora formicarum gen. nov., sp. nov., Ktedonobacter robiniae sp. nov., Dictyobacter formicarum sp. nov. and Dictyobacter arantiisoli sp. nov., belonging to the class Ktedonobacteria.</title>
        <authorList>
            <person name="Yabe S."/>
            <person name="Zheng Y."/>
            <person name="Wang C.M."/>
            <person name="Sakai Y."/>
            <person name="Abe K."/>
            <person name="Yokota A."/>
            <person name="Donadio S."/>
            <person name="Cavaletti L."/>
            <person name="Monciardini P."/>
        </authorList>
    </citation>
    <scope>NUCLEOTIDE SEQUENCE [LARGE SCALE GENOMIC DNA]</scope>
    <source>
        <strain evidence="2 3">SOSP1-9</strain>
    </source>
</reference>
<dbReference type="Proteomes" id="UP000635565">
    <property type="component" value="Unassembled WGS sequence"/>
</dbReference>
<gene>
    <name evidence="2" type="ORF">KSZ_01460</name>
</gene>
<protein>
    <recommendedName>
        <fullName evidence="4">DUF5666 domain-containing protein</fullName>
    </recommendedName>
</protein>
<evidence type="ECO:0008006" key="4">
    <source>
        <dbReference type="Google" id="ProtNLM"/>
    </source>
</evidence>
<keyword evidence="3" id="KW-1185">Reference proteome</keyword>
<sequence>MRDSKQGGPRRAPNRRGIIALIIGIVAIILLYLYANRLITVPGSVQIATGPQLASVTAGSQTSVVCEVISSSSNNSLEGYVLERANNGSYQRTNNIVHVVWGAKQQVSVGRNQDIHQGAIVQADGHVDAAKVLHADQLSVITNFIKLQ</sequence>
<proteinExistence type="predicted"/>
<keyword evidence="1" id="KW-1133">Transmembrane helix</keyword>
<feature type="transmembrane region" description="Helical" evidence="1">
    <location>
        <begin position="18"/>
        <end position="35"/>
    </location>
</feature>